<dbReference type="HOGENOM" id="CLU_3212026_0_0_9"/>
<proteinExistence type="predicted"/>
<evidence type="ECO:0000313" key="1">
    <source>
        <dbReference type="EMBL" id="EOP68907.1"/>
    </source>
</evidence>
<dbReference type="EMBL" id="AHEZ01000047">
    <property type="protein sequence ID" value="EOP68907.1"/>
    <property type="molecule type" value="Genomic_DNA"/>
</dbReference>
<evidence type="ECO:0000313" key="2">
    <source>
        <dbReference type="Proteomes" id="UP000014019"/>
    </source>
</evidence>
<dbReference type="AlphaFoldDB" id="R8QDT4"/>
<reference evidence="1 2" key="1">
    <citation type="submission" date="2012-12" db="EMBL/GenBank/DDBJ databases">
        <title>The Genome Sequence of Bacillus cereus VD118.</title>
        <authorList>
            <consortium name="The Broad Institute Genome Sequencing Platform"/>
            <consortium name="The Broad Institute Genome Sequencing Center for Infectious Disease"/>
            <person name="Feldgarden M."/>
            <person name="Van der Auwera G.A."/>
            <person name="Mahillon J."/>
            <person name="Duprez V."/>
            <person name="Timmery S."/>
            <person name="Mattelet C."/>
            <person name="Dierick K."/>
            <person name="Sun M."/>
            <person name="Yu Z."/>
            <person name="Zhu L."/>
            <person name="Hu X."/>
            <person name="Shank E.B."/>
            <person name="Swiecicka I."/>
            <person name="Hansen B.M."/>
            <person name="Andrup L."/>
            <person name="Walker B."/>
            <person name="Young S.K."/>
            <person name="Zeng Q."/>
            <person name="Gargeya S."/>
            <person name="Fitzgerald M."/>
            <person name="Haas B."/>
            <person name="Abouelleil A."/>
            <person name="Alvarado L."/>
            <person name="Arachchi H.M."/>
            <person name="Berlin A.M."/>
            <person name="Chapman S.B."/>
            <person name="Dewar J."/>
            <person name="Goldberg J."/>
            <person name="Griggs A."/>
            <person name="Gujja S."/>
            <person name="Hansen M."/>
            <person name="Howarth C."/>
            <person name="Imamovic A."/>
            <person name="Larimer J."/>
            <person name="McCowan C."/>
            <person name="Murphy C."/>
            <person name="Neiman D."/>
            <person name="Pearson M."/>
            <person name="Priest M."/>
            <person name="Roberts A."/>
            <person name="Saif S."/>
            <person name="Shea T."/>
            <person name="Sisk P."/>
            <person name="Sykes S."/>
            <person name="Wortman J."/>
            <person name="Nusbaum C."/>
            <person name="Birren B."/>
        </authorList>
    </citation>
    <scope>NUCLEOTIDE SEQUENCE [LARGE SCALE GENOMIC DNA]</scope>
    <source>
        <strain evidence="1 2">VD118</strain>
    </source>
</reference>
<comment type="caution">
    <text evidence="1">The sequence shown here is derived from an EMBL/GenBank/DDBJ whole genome shotgun (WGS) entry which is preliminary data.</text>
</comment>
<name>R8QDT4_BACCE</name>
<sequence length="44" mass="5184">MMSIEYHKNWLGKNDFSEHLNKIKHLIGGVEGGYYMLVENIENM</sequence>
<accession>R8QDT4</accession>
<organism evidence="1 2">
    <name type="scientific">Bacillus cereus VD118</name>
    <dbReference type="NCBI Taxonomy" id="1053231"/>
    <lineage>
        <taxon>Bacteria</taxon>
        <taxon>Bacillati</taxon>
        <taxon>Bacillota</taxon>
        <taxon>Bacilli</taxon>
        <taxon>Bacillales</taxon>
        <taxon>Bacillaceae</taxon>
        <taxon>Bacillus</taxon>
        <taxon>Bacillus cereus group</taxon>
    </lineage>
</organism>
<gene>
    <name evidence="1" type="ORF">IIQ_02160</name>
</gene>
<dbReference type="PATRIC" id="fig|1053231.3.peg.3410"/>
<protein>
    <submittedName>
        <fullName evidence="1">Uncharacterized protein</fullName>
    </submittedName>
</protein>
<dbReference type="Proteomes" id="UP000014019">
    <property type="component" value="Unassembled WGS sequence"/>
</dbReference>